<keyword evidence="8" id="KW-0479">Metal-binding</keyword>
<reference evidence="25" key="2">
    <citation type="submission" date="2025-08" db="UniProtKB">
        <authorList>
            <consortium name="Ensembl"/>
        </authorList>
    </citation>
    <scope>IDENTIFICATION</scope>
</reference>
<gene>
    <name evidence="25" type="primary">SMPD2</name>
</gene>
<evidence type="ECO:0000256" key="10">
    <source>
        <dbReference type="ARBA" id="ARBA00022842"/>
    </source>
</evidence>
<evidence type="ECO:0000256" key="15">
    <source>
        <dbReference type="ARBA" id="ARBA00047675"/>
    </source>
</evidence>
<evidence type="ECO:0000313" key="26">
    <source>
        <dbReference type="Proteomes" id="UP000314987"/>
    </source>
</evidence>
<evidence type="ECO:0000256" key="21">
    <source>
        <dbReference type="ARBA" id="ARBA00075307"/>
    </source>
</evidence>
<evidence type="ECO:0000256" key="2">
    <source>
        <dbReference type="ARBA" id="ARBA00004141"/>
    </source>
</evidence>
<keyword evidence="11" id="KW-0746">Sphingolipid metabolism</keyword>
<dbReference type="Pfam" id="PF03372">
    <property type="entry name" value="Exo_endo_phos"/>
    <property type="match status" value="1"/>
</dbReference>
<proteinExistence type="inferred from homology"/>
<dbReference type="AlphaFoldDB" id="A0A4X2KP80"/>
<dbReference type="InterPro" id="IPR005135">
    <property type="entry name" value="Endo/exonuclease/phosphatase"/>
</dbReference>
<reference evidence="25" key="3">
    <citation type="submission" date="2025-09" db="UniProtKB">
        <authorList>
            <consortium name="Ensembl"/>
        </authorList>
    </citation>
    <scope>IDENTIFICATION</scope>
</reference>
<evidence type="ECO:0000256" key="9">
    <source>
        <dbReference type="ARBA" id="ARBA00022801"/>
    </source>
</evidence>
<dbReference type="FunFam" id="3.60.10.10:FF:000033">
    <property type="entry name" value="sphingomyelin phosphodiesterase 2"/>
    <property type="match status" value="1"/>
</dbReference>
<evidence type="ECO:0000256" key="13">
    <source>
        <dbReference type="ARBA" id="ARBA00023098"/>
    </source>
</evidence>
<comment type="cofactor">
    <cofactor evidence="1">
        <name>Mg(2+)</name>
        <dbReference type="ChEBI" id="CHEBI:18420"/>
    </cofactor>
</comment>
<accession>A0A4X2KP80</accession>
<evidence type="ECO:0000256" key="23">
    <source>
        <dbReference type="SAM" id="Phobius"/>
    </source>
</evidence>
<dbReference type="InterPro" id="IPR038772">
    <property type="entry name" value="Sph/SMPD2-like"/>
</dbReference>
<feature type="transmembrane region" description="Helical" evidence="23">
    <location>
        <begin position="358"/>
        <end position="380"/>
    </location>
</feature>
<dbReference type="PANTHER" id="PTHR16320">
    <property type="entry name" value="SPHINGOMYELINASE FAMILY MEMBER"/>
    <property type="match status" value="1"/>
</dbReference>
<feature type="domain" description="Endonuclease/exonuclease/phosphatase" evidence="24">
    <location>
        <begin position="17"/>
        <end position="278"/>
    </location>
</feature>
<dbReference type="OMA" id="LWTPNVG"/>
<dbReference type="GO" id="GO:0004767">
    <property type="term" value="F:sphingomyelin phosphodiesterase activity"/>
    <property type="evidence" value="ECO:0007669"/>
    <property type="project" value="UniProtKB-EC"/>
</dbReference>
<evidence type="ECO:0000256" key="14">
    <source>
        <dbReference type="ARBA" id="ARBA00023136"/>
    </source>
</evidence>
<evidence type="ECO:0000256" key="19">
    <source>
        <dbReference type="ARBA" id="ARBA00051969"/>
    </source>
</evidence>
<dbReference type="PANTHER" id="PTHR16320:SF24">
    <property type="entry name" value="PHOSPHODIESTERASE, PUTATIVE-RELATED"/>
    <property type="match status" value="1"/>
</dbReference>
<dbReference type="EC" id="3.1.4.12" evidence="6"/>
<organism evidence="25 26">
    <name type="scientific">Vombatus ursinus</name>
    <name type="common">Common wombat</name>
    <dbReference type="NCBI Taxonomy" id="29139"/>
    <lineage>
        <taxon>Eukaryota</taxon>
        <taxon>Metazoa</taxon>
        <taxon>Chordata</taxon>
        <taxon>Craniata</taxon>
        <taxon>Vertebrata</taxon>
        <taxon>Euteleostomi</taxon>
        <taxon>Mammalia</taxon>
        <taxon>Metatheria</taxon>
        <taxon>Diprotodontia</taxon>
        <taxon>Vombatidae</taxon>
        <taxon>Vombatus</taxon>
    </lineage>
</organism>
<dbReference type="GO" id="GO:0006672">
    <property type="term" value="P:ceramide metabolic process"/>
    <property type="evidence" value="ECO:0007669"/>
    <property type="project" value="Ensembl"/>
</dbReference>
<evidence type="ECO:0000256" key="4">
    <source>
        <dbReference type="ARBA" id="ARBA00004991"/>
    </source>
</evidence>
<dbReference type="SUPFAM" id="SSF56219">
    <property type="entry name" value="DNase I-like"/>
    <property type="match status" value="1"/>
</dbReference>
<evidence type="ECO:0000256" key="16">
    <source>
        <dbReference type="ARBA" id="ARBA00048209"/>
    </source>
</evidence>
<keyword evidence="26" id="KW-1185">Reference proteome</keyword>
<evidence type="ECO:0000256" key="22">
    <source>
        <dbReference type="ARBA" id="ARBA00079277"/>
    </source>
</evidence>
<keyword evidence="12 23" id="KW-1133">Transmembrane helix</keyword>
<dbReference type="Proteomes" id="UP000314987">
    <property type="component" value="Unassembled WGS sequence"/>
</dbReference>
<evidence type="ECO:0000256" key="20">
    <source>
        <dbReference type="ARBA" id="ARBA00068543"/>
    </source>
</evidence>
<comment type="pathway">
    <text evidence="3">Lipid metabolism; sphingolipid metabolism.</text>
</comment>
<evidence type="ECO:0000259" key="24">
    <source>
        <dbReference type="Pfam" id="PF03372"/>
    </source>
</evidence>
<evidence type="ECO:0000256" key="17">
    <source>
        <dbReference type="ARBA" id="ARBA00048325"/>
    </source>
</evidence>
<evidence type="ECO:0000256" key="11">
    <source>
        <dbReference type="ARBA" id="ARBA00022919"/>
    </source>
</evidence>
<dbReference type="STRING" id="29139.ENSVURP00010013964"/>
<comment type="catalytic activity">
    <reaction evidence="18">
        <text>1-O-octadecyl-sn-glycero-3-phosphocholine + H2O = 1-O-octadecyl-sn-glycerol + phosphocholine + H(+)</text>
        <dbReference type="Rhea" id="RHEA:39923"/>
        <dbReference type="ChEBI" id="CHEBI:15377"/>
        <dbReference type="ChEBI" id="CHEBI:15378"/>
        <dbReference type="ChEBI" id="CHEBI:74001"/>
        <dbReference type="ChEBI" id="CHEBI:75216"/>
        <dbReference type="ChEBI" id="CHEBI:295975"/>
    </reaction>
    <physiologicalReaction direction="left-to-right" evidence="18">
        <dbReference type="Rhea" id="RHEA:39924"/>
    </physiologicalReaction>
</comment>
<comment type="catalytic activity">
    <reaction evidence="16">
        <text>1-hexadecanoyl-sn-glycero-3-phosphocholine + H2O = 1-hexadecanoyl-sn-glycerol + phosphocholine + H(+)</text>
        <dbReference type="Rhea" id="RHEA:41119"/>
        <dbReference type="ChEBI" id="CHEBI:15377"/>
        <dbReference type="ChEBI" id="CHEBI:15378"/>
        <dbReference type="ChEBI" id="CHEBI:72998"/>
        <dbReference type="ChEBI" id="CHEBI:75542"/>
        <dbReference type="ChEBI" id="CHEBI:295975"/>
    </reaction>
    <physiologicalReaction direction="left-to-right" evidence="16">
        <dbReference type="Rhea" id="RHEA:41120"/>
    </physiologicalReaction>
</comment>
<comment type="subcellular location">
    <subcellularLocation>
        <location evidence="2">Membrane</location>
        <topology evidence="2">Multi-pass membrane protein</topology>
    </subcellularLocation>
</comment>
<dbReference type="GO" id="GO:0006685">
    <property type="term" value="P:sphingomyelin catabolic process"/>
    <property type="evidence" value="ECO:0007669"/>
    <property type="project" value="Ensembl"/>
</dbReference>
<comment type="catalytic activity">
    <reaction evidence="15">
        <text>a sphingosylphosphocholine + H2O = a sphingoid base + phosphocholine + H(+)</text>
        <dbReference type="Rhea" id="RHEA:45296"/>
        <dbReference type="ChEBI" id="CHEBI:15377"/>
        <dbReference type="ChEBI" id="CHEBI:15378"/>
        <dbReference type="ChEBI" id="CHEBI:84410"/>
        <dbReference type="ChEBI" id="CHEBI:85171"/>
        <dbReference type="ChEBI" id="CHEBI:295975"/>
    </reaction>
    <physiologicalReaction direction="left-to-right" evidence="15">
        <dbReference type="Rhea" id="RHEA:45297"/>
    </physiologicalReaction>
</comment>
<evidence type="ECO:0000256" key="5">
    <source>
        <dbReference type="ARBA" id="ARBA00006335"/>
    </source>
</evidence>
<keyword evidence="13" id="KW-0443">Lipid metabolism</keyword>
<comment type="pathway">
    <text evidence="4">Sphingolipid metabolism.</text>
</comment>
<evidence type="ECO:0000256" key="18">
    <source>
        <dbReference type="ARBA" id="ARBA00049346"/>
    </source>
</evidence>
<dbReference type="GO" id="GO:0046872">
    <property type="term" value="F:metal ion binding"/>
    <property type="evidence" value="ECO:0007669"/>
    <property type="project" value="UniProtKB-KW"/>
</dbReference>
<dbReference type="GO" id="GO:0005886">
    <property type="term" value="C:plasma membrane"/>
    <property type="evidence" value="ECO:0007669"/>
    <property type="project" value="Ensembl"/>
</dbReference>
<dbReference type="InterPro" id="IPR036691">
    <property type="entry name" value="Endo/exonu/phosph_ase_sf"/>
</dbReference>
<reference evidence="26" key="1">
    <citation type="submission" date="2018-12" db="EMBL/GenBank/DDBJ databases">
        <authorList>
            <person name="Yazar S."/>
        </authorList>
    </citation>
    <scope>NUCLEOTIDE SEQUENCE [LARGE SCALE GENOMIC DNA]</scope>
</reference>
<evidence type="ECO:0000256" key="8">
    <source>
        <dbReference type="ARBA" id="ARBA00022723"/>
    </source>
</evidence>
<comment type="catalytic activity">
    <reaction evidence="19">
        <text>1-O-hexadecyl-sn-glycero-3-phosphocholine + H2O = 1-O-hexadecyl-sn-glycerol + phosphocholine + H(+)</text>
        <dbReference type="Rhea" id="RHEA:36087"/>
        <dbReference type="ChEBI" id="CHEBI:15377"/>
        <dbReference type="ChEBI" id="CHEBI:15378"/>
        <dbReference type="ChEBI" id="CHEBI:34115"/>
        <dbReference type="ChEBI" id="CHEBI:64496"/>
        <dbReference type="ChEBI" id="CHEBI:295975"/>
    </reaction>
    <physiologicalReaction direction="left-to-right" evidence="19">
        <dbReference type="Rhea" id="RHEA:36088"/>
    </physiologicalReaction>
</comment>
<evidence type="ECO:0000256" key="1">
    <source>
        <dbReference type="ARBA" id="ARBA00001946"/>
    </source>
</evidence>
<keyword evidence="9" id="KW-0378">Hydrolase</keyword>
<evidence type="ECO:0000256" key="6">
    <source>
        <dbReference type="ARBA" id="ARBA00012369"/>
    </source>
</evidence>
<dbReference type="GeneTree" id="ENSGT00390000009166"/>
<evidence type="ECO:0000256" key="3">
    <source>
        <dbReference type="ARBA" id="ARBA00004760"/>
    </source>
</evidence>
<keyword evidence="14 23" id="KW-0472">Membrane</keyword>
<comment type="catalytic activity">
    <reaction evidence="17">
        <text>an N-(acyl)-sphingosylphosphocholine + H2O = an N-acyl-sphingoid base + phosphocholine + H(+)</text>
        <dbReference type="Rhea" id="RHEA:45300"/>
        <dbReference type="ChEBI" id="CHEBI:15377"/>
        <dbReference type="ChEBI" id="CHEBI:15378"/>
        <dbReference type="ChEBI" id="CHEBI:64583"/>
        <dbReference type="ChEBI" id="CHEBI:83273"/>
        <dbReference type="ChEBI" id="CHEBI:295975"/>
    </reaction>
    <physiologicalReaction direction="left-to-right" evidence="17">
        <dbReference type="Rhea" id="RHEA:45301"/>
    </physiologicalReaction>
</comment>
<dbReference type="Ensembl" id="ENSVURT00010015889.1">
    <property type="protein sequence ID" value="ENSVURP00010013964.1"/>
    <property type="gene ID" value="ENSVURG00010010716.1"/>
</dbReference>
<feature type="transmembrane region" description="Helical" evidence="23">
    <location>
        <begin position="329"/>
        <end position="352"/>
    </location>
</feature>
<protein>
    <recommendedName>
        <fullName evidence="20">Sphingomyelin phosphodiesterase 2</fullName>
        <ecNumber evidence="6">3.1.4.12</ecNumber>
    </recommendedName>
    <alternativeName>
        <fullName evidence="21">Lyso-platelet-activating factor-phospholipase C</fullName>
    </alternativeName>
    <alternativeName>
        <fullName evidence="22">Neutral sphingomyelinase</fullName>
    </alternativeName>
</protein>
<keyword evidence="10" id="KW-0460">Magnesium</keyword>
<evidence type="ECO:0000256" key="7">
    <source>
        <dbReference type="ARBA" id="ARBA00022692"/>
    </source>
</evidence>
<keyword evidence="7 23" id="KW-0812">Transmembrane</keyword>
<dbReference type="Gene3D" id="3.60.10.10">
    <property type="entry name" value="Endonuclease/exonuclease/phosphatase"/>
    <property type="match status" value="1"/>
</dbReference>
<name>A0A4X2KP80_VOMUR</name>
<evidence type="ECO:0000313" key="25">
    <source>
        <dbReference type="Ensembl" id="ENSVURP00010013964.1"/>
    </source>
</evidence>
<comment type="similarity">
    <text evidence="5">Belongs to the neutral sphingomyelinase family.</text>
</comment>
<sequence>MESESGSSVRLKVFNLNCWAIPYISKHRQVRVQHLGDLLNQKNFDLALLQEVWSERDFESLRQKLLPNYTWAHYFRSGFIGSGLCVFSKHPIQEVFQHTYSLNGYPYKIHHGDWFCGKAAGMLVLEICGILVNVYVTHLHAEYNREHDYYLAHRVAQAWELAQFIHHTSRRADMVLLCGDLNSHPGDIGYRLIKEWIGLEDSYLETQDFQGCEDGSTMVPNNCFVNPREMEHFPRGVRIDYILFKAISGFRITCETLTTTTGNISDDATGRSIPLSDHEALMATLAIRPAPIEQNRDSTRDAETQASLMGVLHEAWTEMGLGLAGARQWVYSTGHLFSLGLLLLFLGVGSMLFEEIPWVAEALFMILGAIVLLGSGGLYLTSLHESKALYEAQAEIELAMEMAKEVQPEAVELSSTSSLLRTSIQSESK</sequence>
<evidence type="ECO:0000256" key="12">
    <source>
        <dbReference type="ARBA" id="ARBA00022989"/>
    </source>
</evidence>